<reference evidence="2" key="1">
    <citation type="submission" date="2020-05" db="EMBL/GenBank/DDBJ databases">
        <authorList>
            <person name="Chiriac C."/>
            <person name="Salcher M."/>
            <person name="Ghai R."/>
            <person name="Kavagutti S V."/>
        </authorList>
    </citation>
    <scope>NUCLEOTIDE SEQUENCE</scope>
</reference>
<dbReference type="Pfam" id="PF05656">
    <property type="entry name" value="DUF805"/>
    <property type="match status" value="1"/>
</dbReference>
<evidence type="ECO:0000313" key="2">
    <source>
        <dbReference type="EMBL" id="CAB4834497.1"/>
    </source>
</evidence>
<sequence length="142" mass="15328">MSFGQAISTCFKKYVTFSGRASRSEFWWFFLFVYVVGAVLYFIDSAMGLQMGASTQEMNIGGTVVPFVNSGIGVLSLIWGLVTLLPGISVMVRRVHDSDKSGWLVLLGYVLMLACGIGTILLLVLALLKSTPGDNKYGSANA</sequence>
<dbReference type="GO" id="GO:0005886">
    <property type="term" value="C:plasma membrane"/>
    <property type="evidence" value="ECO:0007669"/>
    <property type="project" value="TreeGrafter"/>
</dbReference>
<dbReference type="PANTHER" id="PTHR34980:SF2">
    <property type="entry name" value="INNER MEMBRANE PROTEIN YHAH-RELATED"/>
    <property type="match status" value="1"/>
</dbReference>
<dbReference type="EMBL" id="CAFABK010000094">
    <property type="protein sequence ID" value="CAB4834497.1"/>
    <property type="molecule type" value="Genomic_DNA"/>
</dbReference>
<keyword evidence="1" id="KW-0472">Membrane</keyword>
<name>A0A6J7ANR7_9ZZZZ</name>
<keyword evidence="1" id="KW-0812">Transmembrane</keyword>
<proteinExistence type="predicted"/>
<feature type="transmembrane region" description="Helical" evidence="1">
    <location>
        <begin position="102"/>
        <end position="128"/>
    </location>
</feature>
<feature type="transmembrane region" description="Helical" evidence="1">
    <location>
        <begin position="26"/>
        <end position="43"/>
    </location>
</feature>
<dbReference type="PANTHER" id="PTHR34980">
    <property type="entry name" value="INNER MEMBRANE PROTEIN-RELATED-RELATED"/>
    <property type="match status" value="1"/>
</dbReference>
<organism evidence="2">
    <name type="scientific">freshwater metagenome</name>
    <dbReference type="NCBI Taxonomy" id="449393"/>
    <lineage>
        <taxon>unclassified sequences</taxon>
        <taxon>metagenomes</taxon>
        <taxon>ecological metagenomes</taxon>
    </lineage>
</organism>
<dbReference type="InterPro" id="IPR008523">
    <property type="entry name" value="DUF805"/>
</dbReference>
<protein>
    <submittedName>
        <fullName evidence="2">Unannotated protein</fullName>
    </submittedName>
</protein>
<accession>A0A6J7ANR7</accession>
<dbReference type="AlphaFoldDB" id="A0A6J7ANR7"/>
<gene>
    <name evidence="2" type="ORF">UFOPK3204_01518</name>
</gene>
<keyword evidence="1" id="KW-1133">Transmembrane helix</keyword>
<evidence type="ECO:0000256" key="1">
    <source>
        <dbReference type="SAM" id="Phobius"/>
    </source>
</evidence>
<feature type="transmembrane region" description="Helical" evidence="1">
    <location>
        <begin position="64"/>
        <end position="82"/>
    </location>
</feature>